<feature type="transmembrane region" description="Helical" evidence="2">
    <location>
        <begin position="6"/>
        <end position="25"/>
    </location>
</feature>
<name>A0ABV7JIQ8_9SPHI</name>
<dbReference type="RefSeq" id="WP_379019751.1">
    <property type="nucleotide sequence ID" value="NZ_JBHRTA010000009.1"/>
</dbReference>
<dbReference type="InterPro" id="IPR032272">
    <property type="entry name" value="DUF4834"/>
</dbReference>
<keyword evidence="2" id="KW-1133">Transmembrane helix</keyword>
<dbReference type="Pfam" id="PF16118">
    <property type="entry name" value="DUF4834"/>
    <property type="match status" value="1"/>
</dbReference>
<comment type="caution">
    <text evidence="3">The sequence shown here is derived from an EMBL/GenBank/DDBJ whole genome shotgun (WGS) entry which is preliminary data.</text>
</comment>
<evidence type="ECO:0000313" key="4">
    <source>
        <dbReference type="Proteomes" id="UP001595526"/>
    </source>
</evidence>
<dbReference type="EMBL" id="JBHRTA010000009">
    <property type="protein sequence ID" value="MFC3196739.1"/>
    <property type="molecule type" value="Genomic_DNA"/>
</dbReference>
<keyword evidence="2" id="KW-0812">Transmembrane</keyword>
<gene>
    <name evidence="3" type="ORF">ACFOET_03850</name>
</gene>
<reference evidence="4" key="1">
    <citation type="journal article" date="2019" name="Int. J. Syst. Evol. Microbiol.">
        <title>The Global Catalogue of Microorganisms (GCM) 10K type strain sequencing project: providing services to taxonomists for standard genome sequencing and annotation.</title>
        <authorList>
            <consortium name="The Broad Institute Genomics Platform"/>
            <consortium name="The Broad Institute Genome Sequencing Center for Infectious Disease"/>
            <person name="Wu L."/>
            <person name="Ma J."/>
        </authorList>
    </citation>
    <scope>NUCLEOTIDE SEQUENCE [LARGE SCALE GENOMIC DNA]</scope>
    <source>
        <strain evidence="4">KCTC 52416</strain>
    </source>
</reference>
<sequence length="98" mass="11472">MGLLKFLFIAIIVLWLVRITARLLFPWAMRKMAEKVMGDAQRQYQQRSDSYRNGSTRQQRQSDQKVRIDYMPPQNKSKQGAKTAGEFVEFEEIKSSAE</sequence>
<keyword evidence="2" id="KW-0472">Membrane</keyword>
<accession>A0ABV7JIQ8</accession>
<protein>
    <submittedName>
        <fullName evidence="3">DUF4834 family protein</fullName>
    </submittedName>
</protein>
<keyword evidence="4" id="KW-1185">Reference proteome</keyword>
<feature type="region of interest" description="Disordered" evidence="1">
    <location>
        <begin position="39"/>
        <end position="84"/>
    </location>
</feature>
<proteinExistence type="predicted"/>
<evidence type="ECO:0000256" key="2">
    <source>
        <dbReference type="SAM" id="Phobius"/>
    </source>
</evidence>
<organism evidence="3 4">
    <name type="scientific">Parapedobacter deserti</name>
    <dbReference type="NCBI Taxonomy" id="1912957"/>
    <lineage>
        <taxon>Bacteria</taxon>
        <taxon>Pseudomonadati</taxon>
        <taxon>Bacteroidota</taxon>
        <taxon>Sphingobacteriia</taxon>
        <taxon>Sphingobacteriales</taxon>
        <taxon>Sphingobacteriaceae</taxon>
        <taxon>Parapedobacter</taxon>
    </lineage>
</organism>
<feature type="compositionally biased region" description="Low complexity" evidence="1">
    <location>
        <begin position="41"/>
        <end position="52"/>
    </location>
</feature>
<dbReference type="Proteomes" id="UP001595526">
    <property type="component" value="Unassembled WGS sequence"/>
</dbReference>
<evidence type="ECO:0000313" key="3">
    <source>
        <dbReference type="EMBL" id="MFC3196739.1"/>
    </source>
</evidence>
<evidence type="ECO:0000256" key="1">
    <source>
        <dbReference type="SAM" id="MobiDB-lite"/>
    </source>
</evidence>